<dbReference type="EMBL" id="FNZE01000007">
    <property type="protein sequence ID" value="SEJ35523.1"/>
    <property type="molecule type" value="Genomic_DNA"/>
</dbReference>
<dbReference type="RefSeq" id="WP_090310705.1">
    <property type="nucleotide sequence ID" value="NZ_FNZE01000007.1"/>
</dbReference>
<keyword evidence="2" id="KW-1185">Reference proteome</keyword>
<reference evidence="2" key="1">
    <citation type="submission" date="2016-10" db="EMBL/GenBank/DDBJ databases">
        <authorList>
            <person name="Varghese N."/>
            <person name="Submissions S."/>
        </authorList>
    </citation>
    <scope>NUCLEOTIDE SEQUENCE [LARGE SCALE GENOMIC DNA]</scope>
    <source>
        <strain evidence="2">LMG 25967</strain>
    </source>
</reference>
<evidence type="ECO:0000313" key="1">
    <source>
        <dbReference type="EMBL" id="SEJ35523.1"/>
    </source>
</evidence>
<protein>
    <recommendedName>
        <fullName evidence="3">Sulfur starvation response protein OscA</fullName>
    </recommendedName>
</protein>
<gene>
    <name evidence="1" type="ORF">SAMN05216201_107167</name>
</gene>
<evidence type="ECO:0000313" key="2">
    <source>
        <dbReference type="Proteomes" id="UP000242930"/>
    </source>
</evidence>
<dbReference type="NCBIfam" id="NF033785">
    <property type="entry name" value="sulfur_OscA"/>
    <property type="match status" value="1"/>
</dbReference>
<proteinExistence type="predicted"/>
<evidence type="ECO:0008006" key="3">
    <source>
        <dbReference type="Google" id="ProtNLM"/>
    </source>
</evidence>
<dbReference type="AlphaFoldDB" id="A0A1H6Y2J6"/>
<accession>A0A1H6Y2J6</accession>
<dbReference type="OrthoDB" id="6905012at2"/>
<dbReference type="STRING" id="915471.SAMN05216201_107167"/>
<dbReference type="Pfam" id="PF10055">
    <property type="entry name" value="DUF2292"/>
    <property type="match status" value="1"/>
</dbReference>
<dbReference type="Proteomes" id="UP000242930">
    <property type="component" value="Unassembled WGS sequence"/>
</dbReference>
<sequence>MSATLRSIEGQDEAGLLREIHNALNGLRYGAVEITVHNGQVVQIERKEKFRLQSPTGSKQP</sequence>
<dbReference type="InterPro" id="IPR018743">
    <property type="entry name" value="DUF2292"/>
</dbReference>
<name>A0A1H6Y2J6_9PSED</name>
<organism evidence="1 2">
    <name type="scientific">Pseudomonas linyingensis</name>
    <dbReference type="NCBI Taxonomy" id="915471"/>
    <lineage>
        <taxon>Bacteria</taxon>
        <taxon>Pseudomonadati</taxon>
        <taxon>Pseudomonadota</taxon>
        <taxon>Gammaproteobacteria</taxon>
        <taxon>Pseudomonadales</taxon>
        <taxon>Pseudomonadaceae</taxon>
        <taxon>Pseudomonas</taxon>
    </lineage>
</organism>